<dbReference type="EMBL" id="VGLS01000196">
    <property type="protein sequence ID" value="MBM3223770.1"/>
    <property type="molecule type" value="Genomic_DNA"/>
</dbReference>
<name>A0A938B3I4_UNCTE</name>
<evidence type="ECO:0000259" key="1">
    <source>
        <dbReference type="Pfam" id="PF09369"/>
    </source>
</evidence>
<comment type="caution">
    <text evidence="2">The sequence shown here is derived from an EMBL/GenBank/DDBJ whole genome shotgun (WGS) entry which is preliminary data.</text>
</comment>
<evidence type="ECO:0000313" key="3">
    <source>
        <dbReference type="Proteomes" id="UP000712673"/>
    </source>
</evidence>
<gene>
    <name evidence="2" type="ORF">FJZ47_08230</name>
</gene>
<dbReference type="Pfam" id="PF09369">
    <property type="entry name" value="MZB"/>
    <property type="match status" value="1"/>
</dbReference>
<feature type="non-terminal residue" evidence="2">
    <location>
        <position position="1"/>
    </location>
</feature>
<dbReference type="InterPro" id="IPR018973">
    <property type="entry name" value="MZB"/>
</dbReference>
<sequence>KHGSTAATLSVKQAEFEVLASSRETLGEDTPDGVFYARALARGHWDAPWMQPIERVVLVHRLREVVALVGFTRFEALAPDIEGELEMGVRRAALAREPTWLPAIENKGEGIFLGIRREAVEAWLARADVADRGRQLAAGFAHWKQEHVGSKREFPGLPYLMLHSFAHLLLTAIALECGYPASALRERIYALAGVGYGVLLYTGTTDAEGTLGGLIQAGRRIHLHIRTALEMGELCSNDPVCSQHQPQHPHEARFLHGAACHGCVLIAETSCEQHNELLDRALVVPTIDNLGIQFFPGAMT</sequence>
<feature type="domain" description="MrfA-like Zn-binding" evidence="1">
    <location>
        <begin position="165"/>
        <end position="264"/>
    </location>
</feature>
<dbReference type="NCBIfam" id="NF038324">
    <property type="entry name" value="DrmB_fam"/>
    <property type="match status" value="1"/>
</dbReference>
<dbReference type="AlphaFoldDB" id="A0A938B3I4"/>
<proteinExistence type="predicted"/>
<organism evidence="2 3">
    <name type="scientific">Tectimicrobiota bacterium</name>
    <dbReference type="NCBI Taxonomy" id="2528274"/>
    <lineage>
        <taxon>Bacteria</taxon>
        <taxon>Pseudomonadati</taxon>
        <taxon>Nitrospinota/Tectimicrobiota group</taxon>
        <taxon>Candidatus Tectimicrobiota</taxon>
    </lineage>
</organism>
<protein>
    <submittedName>
        <fullName evidence="2">DUF1998 domain-containing protein</fullName>
    </submittedName>
</protein>
<reference evidence="2" key="1">
    <citation type="submission" date="2019-03" db="EMBL/GenBank/DDBJ databases">
        <title>Lake Tanganyika Metagenome-Assembled Genomes (MAGs).</title>
        <authorList>
            <person name="Tran P."/>
        </authorList>
    </citation>
    <scope>NUCLEOTIDE SEQUENCE</scope>
    <source>
        <strain evidence="2">K_DeepCast_65m_m2_066</strain>
    </source>
</reference>
<dbReference type="InterPro" id="IPR047721">
    <property type="entry name" value="DrmB"/>
</dbReference>
<dbReference type="Proteomes" id="UP000712673">
    <property type="component" value="Unassembled WGS sequence"/>
</dbReference>
<accession>A0A938B3I4</accession>
<evidence type="ECO:0000313" key="2">
    <source>
        <dbReference type="EMBL" id="MBM3223770.1"/>
    </source>
</evidence>